<protein>
    <submittedName>
        <fullName evidence="2">Uncharacterized protein</fullName>
    </submittedName>
</protein>
<evidence type="ECO:0000256" key="1">
    <source>
        <dbReference type="SAM" id="MobiDB-lite"/>
    </source>
</evidence>
<sequence>MSPGSSTESYPALAHIGLRENSGKNLNQVTCPDRESNPGHLVSRPDVLTKGQVTGKDRRTEPLSVVAWNQRGPGYAPGESPSTQFVLETTKCQEWVLEDHDEQVADQPYPRHVRWATCLANVQVRGAVIPSILEEDLHNPRHVWSGILLLKFVIPHRDNSHYARGSTRLGRVIQCL</sequence>
<feature type="region of interest" description="Disordered" evidence="1">
    <location>
        <begin position="19"/>
        <end position="45"/>
    </location>
</feature>
<name>A0ABQ8T154_PERAM</name>
<proteinExistence type="predicted"/>
<gene>
    <name evidence="2" type="ORF">ANN_07889</name>
</gene>
<evidence type="ECO:0000313" key="3">
    <source>
        <dbReference type="Proteomes" id="UP001148838"/>
    </source>
</evidence>
<keyword evidence="3" id="KW-1185">Reference proteome</keyword>
<comment type="caution">
    <text evidence="2">The sequence shown here is derived from an EMBL/GenBank/DDBJ whole genome shotgun (WGS) entry which is preliminary data.</text>
</comment>
<evidence type="ECO:0000313" key="2">
    <source>
        <dbReference type="EMBL" id="KAJ4439761.1"/>
    </source>
</evidence>
<dbReference type="EMBL" id="JAJSOF020000017">
    <property type="protein sequence ID" value="KAJ4439761.1"/>
    <property type="molecule type" value="Genomic_DNA"/>
</dbReference>
<organism evidence="2 3">
    <name type="scientific">Periplaneta americana</name>
    <name type="common">American cockroach</name>
    <name type="synonym">Blatta americana</name>
    <dbReference type="NCBI Taxonomy" id="6978"/>
    <lineage>
        <taxon>Eukaryota</taxon>
        <taxon>Metazoa</taxon>
        <taxon>Ecdysozoa</taxon>
        <taxon>Arthropoda</taxon>
        <taxon>Hexapoda</taxon>
        <taxon>Insecta</taxon>
        <taxon>Pterygota</taxon>
        <taxon>Neoptera</taxon>
        <taxon>Polyneoptera</taxon>
        <taxon>Dictyoptera</taxon>
        <taxon>Blattodea</taxon>
        <taxon>Blattoidea</taxon>
        <taxon>Blattidae</taxon>
        <taxon>Blattinae</taxon>
        <taxon>Periplaneta</taxon>
    </lineage>
</organism>
<reference evidence="2 3" key="1">
    <citation type="journal article" date="2022" name="Allergy">
        <title>Genome assembly and annotation of Periplaneta americana reveal a comprehensive cockroach allergen profile.</title>
        <authorList>
            <person name="Wang L."/>
            <person name="Xiong Q."/>
            <person name="Saelim N."/>
            <person name="Wang L."/>
            <person name="Nong W."/>
            <person name="Wan A.T."/>
            <person name="Shi M."/>
            <person name="Liu X."/>
            <person name="Cao Q."/>
            <person name="Hui J.H.L."/>
            <person name="Sookrung N."/>
            <person name="Leung T.F."/>
            <person name="Tungtrongchitr A."/>
            <person name="Tsui S.K.W."/>
        </authorList>
    </citation>
    <scope>NUCLEOTIDE SEQUENCE [LARGE SCALE GENOMIC DNA]</scope>
    <source>
        <strain evidence="2">PWHHKU_190912</strain>
    </source>
</reference>
<accession>A0ABQ8T154</accession>
<dbReference type="Proteomes" id="UP001148838">
    <property type="component" value="Unassembled WGS sequence"/>
</dbReference>